<evidence type="ECO:0000256" key="1">
    <source>
        <dbReference type="ARBA" id="ARBA00001946"/>
    </source>
</evidence>
<accession>A0A226DCZ4</accession>
<feature type="compositionally biased region" description="Low complexity" evidence="4">
    <location>
        <begin position="249"/>
        <end position="277"/>
    </location>
</feature>
<dbReference type="GO" id="GO:0050124">
    <property type="term" value="F:N-acylneuraminate-9-phosphatase activity"/>
    <property type="evidence" value="ECO:0007669"/>
    <property type="project" value="TreeGrafter"/>
</dbReference>
<dbReference type="GO" id="GO:0046380">
    <property type="term" value="P:N-acetylneuraminate biosynthetic process"/>
    <property type="evidence" value="ECO:0007669"/>
    <property type="project" value="TreeGrafter"/>
</dbReference>
<dbReference type="Gene3D" id="3.40.50.1000">
    <property type="entry name" value="HAD superfamily/HAD-like"/>
    <property type="match status" value="1"/>
</dbReference>
<evidence type="ECO:0000313" key="6">
    <source>
        <dbReference type="Proteomes" id="UP000198287"/>
    </source>
</evidence>
<dbReference type="InterPro" id="IPR051400">
    <property type="entry name" value="HAD-like_hydrolase"/>
</dbReference>
<dbReference type="InterPro" id="IPR041492">
    <property type="entry name" value="HAD_2"/>
</dbReference>
<dbReference type="Pfam" id="PF13419">
    <property type="entry name" value="HAD_2"/>
    <property type="match status" value="1"/>
</dbReference>
<dbReference type="SUPFAM" id="SSF56784">
    <property type="entry name" value="HAD-like"/>
    <property type="match status" value="1"/>
</dbReference>
<keyword evidence="3" id="KW-0460">Magnesium</keyword>
<dbReference type="PANTHER" id="PTHR46470">
    <property type="entry name" value="N-ACYLNEURAMINATE-9-PHOSPHATASE"/>
    <property type="match status" value="1"/>
</dbReference>
<gene>
    <name evidence="5" type="ORF">Fcan01_22620</name>
</gene>
<proteinExistence type="predicted"/>
<dbReference type="InterPro" id="IPR023214">
    <property type="entry name" value="HAD_sf"/>
</dbReference>
<comment type="caution">
    <text evidence="5">The sequence shown here is derived from an EMBL/GenBank/DDBJ whole genome shotgun (WGS) entry which is preliminary data.</text>
</comment>
<keyword evidence="2" id="KW-0378">Hydrolase</keyword>
<dbReference type="NCBIfam" id="TIGR01549">
    <property type="entry name" value="HAD-SF-IA-v1"/>
    <property type="match status" value="1"/>
</dbReference>
<name>A0A226DCZ4_FOLCA</name>
<dbReference type="NCBIfam" id="TIGR01509">
    <property type="entry name" value="HAD-SF-IA-v3"/>
    <property type="match status" value="1"/>
</dbReference>
<evidence type="ECO:0000313" key="5">
    <source>
        <dbReference type="EMBL" id="OXA42704.1"/>
    </source>
</evidence>
<protein>
    <submittedName>
        <fullName evidence="5">N-acylneuraminate-9-phosphatase</fullName>
    </submittedName>
</protein>
<evidence type="ECO:0000256" key="4">
    <source>
        <dbReference type="SAM" id="MobiDB-lite"/>
    </source>
</evidence>
<dbReference type="OrthoDB" id="1694274at2759"/>
<evidence type="ECO:0000256" key="2">
    <source>
        <dbReference type="ARBA" id="ARBA00022801"/>
    </source>
</evidence>
<reference evidence="5 6" key="1">
    <citation type="submission" date="2015-12" db="EMBL/GenBank/DDBJ databases">
        <title>The genome of Folsomia candida.</title>
        <authorList>
            <person name="Faddeeva A."/>
            <person name="Derks M.F."/>
            <person name="Anvar Y."/>
            <person name="Smit S."/>
            <person name="Van Straalen N."/>
            <person name="Roelofs D."/>
        </authorList>
    </citation>
    <scope>NUCLEOTIDE SEQUENCE [LARGE SCALE GENOMIC DNA]</scope>
    <source>
        <strain evidence="5 6">VU population</strain>
        <tissue evidence="5">Whole body</tissue>
    </source>
</reference>
<dbReference type="PANTHER" id="PTHR46470:SF3">
    <property type="entry name" value="N-ACYLNEURAMINATE-9-PHOSPHATASE"/>
    <property type="match status" value="1"/>
</dbReference>
<feature type="compositionally biased region" description="Polar residues" evidence="4">
    <location>
        <begin position="234"/>
        <end position="247"/>
    </location>
</feature>
<dbReference type="OMA" id="LRYHYMM"/>
<organism evidence="5 6">
    <name type="scientific">Folsomia candida</name>
    <name type="common">Springtail</name>
    <dbReference type="NCBI Taxonomy" id="158441"/>
    <lineage>
        <taxon>Eukaryota</taxon>
        <taxon>Metazoa</taxon>
        <taxon>Ecdysozoa</taxon>
        <taxon>Arthropoda</taxon>
        <taxon>Hexapoda</taxon>
        <taxon>Collembola</taxon>
        <taxon>Entomobryomorpha</taxon>
        <taxon>Isotomoidea</taxon>
        <taxon>Isotomidae</taxon>
        <taxon>Proisotominae</taxon>
        <taxon>Folsomia</taxon>
    </lineage>
</organism>
<comment type="cofactor">
    <cofactor evidence="1">
        <name>Mg(2+)</name>
        <dbReference type="ChEBI" id="CHEBI:18420"/>
    </cofactor>
</comment>
<keyword evidence="6" id="KW-1185">Reference proteome</keyword>
<dbReference type="Proteomes" id="UP000198287">
    <property type="component" value="Unassembled WGS sequence"/>
</dbReference>
<dbReference type="AlphaFoldDB" id="A0A226DCZ4"/>
<feature type="region of interest" description="Disordered" evidence="4">
    <location>
        <begin position="202"/>
        <end position="277"/>
    </location>
</feature>
<evidence type="ECO:0000256" key="3">
    <source>
        <dbReference type="ARBA" id="ARBA00022842"/>
    </source>
</evidence>
<dbReference type="EMBL" id="LNIX01000025">
    <property type="protein sequence ID" value="OXA42704.1"/>
    <property type="molecule type" value="Genomic_DNA"/>
</dbReference>
<sequence length="277" mass="30537">MTREMDVPAGPAKKITDTFLRRFRRCPENIRVPLDEWRCTLWSEALGDDYEELAEDIYPRWKKLRYRNLVLSEANANMLRQLHKEYQLAIVTNGPSNSQWEKIREMKLQQYFDVIVVSGDLKWEKPQPEIFLRACQMLGVEPFECLMIGDKLETDIAGGFQAQLGITVWVPNSDDEGRTAPLNPPPDFTIPDVSELVQILQGGKDKNKAGKNVRAKKTSTSSGATTSATPSTSEGLPNGTTTTSNSRVAPAVASTSAAAAASTASANKTSTAQADED</sequence>
<dbReference type="InterPro" id="IPR036412">
    <property type="entry name" value="HAD-like_sf"/>
</dbReference>
<feature type="compositionally biased region" description="Low complexity" evidence="4">
    <location>
        <begin position="218"/>
        <end position="233"/>
    </location>
</feature>
<dbReference type="STRING" id="158441.A0A226DCZ4"/>
<dbReference type="InterPro" id="IPR006439">
    <property type="entry name" value="HAD-SF_hydro_IA"/>
</dbReference>